<evidence type="ECO:0000313" key="8">
    <source>
        <dbReference type="EMBL" id="MBM7851793.1"/>
    </source>
</evidence>
<dbReference type="SMART" id="SM00563">
    <property type="entry name" value="PlsC"/>
    <property type="match status" value="1"/>
</dbReference>
<dbReference type="PANTHER" id="PTHR10434">
    <property type="entry name" value="1-ACYL-SN-GLYCEROL-3-PHOSPHATE ACYLTRANSFERASE"/>
    <property type="match status" value="1"/>
</dbReference>
<keyword evidence="5" id="KW-0812">Transmembrane</keyword>
<keyword evidence="2 8" id="KW-0808">Transferase</keyword>
<dbReference type="Proteomes" id="UP000758856">
    <property type="component" value="Unassembled WGS sequence"/>
</dbReference>
<dbReference type="Proteomes" id="UP001143400">
    <property type="component" value="Unassembled WGS sequence"/>
</dbReference>
<proteinExistence type="predicted"/>
<feature type="domain" description="Phospholipid/glycerol acyltransferase" evidence="6">
    <location>
        <begin position="71"/>
        <end position="185"/>
    </location>
</feature>
<reference evidence="7" key="1">
    <citation type="journal article" date="2014" name="Int. J. Syst. Evol. Microbiol.">
        <title>Complete genome sequence of Corynebacterium casei LMG S-19264T (=DSM 44701T), isolated from a smear-ripened cheese.</title>
        <authorList>
            <consortium name="US DOE Joint Genome Institute (JGI-PGF)"/>
            <person name="Walter F."/>
            <person name="Albersmeier A."/>
            <person name="Kalinowski J."/>
            <person name="Ruckert C."/>
        </authorList>
    </citation>
    <scope>NUCLEOTIDE SEQUENCE</scope>
    <source>
        <strain evidence="7">VKM B-1606</strain>
    </source>
</reference>
<evidence type="ECO:0000313" key="9">
    <source>
        <dbReference type="Proteomes" id="UP000758856"/>
    </source>
</evidence>
<evidence type="ECO:0000256" key="2">
    <source>
        <dbReference type="ARBA" id="ARBA00022679"/>
    </source>
</evidence>
<keyword evidence="3 7" id="KW-0012">Acyltransferase</keyword>
<accession>A0A9W6IQW0</accession>
<reference evidence="8 9" key="2">
    <citation type="submission" date="2021-01" db="EMBL/GenBank/DDBJ databases">
        <title>Genomic Encyclopedia of Type Strains, Phase IV (KMG-IV): sequencing the most valuable type-strain genomes for metagenomic binning, comparative biology and taxonomic classification.</title>
        <authorList>
            <person name="Goeker M."/>
        </authorList>
    </citation>
    <scope>NUCLEOTIDE SEQUENCE [LARGE SCALE GENOMIC DNA]</scope>
    <source>
        <strain evidence="8 9">DSM 6130</strain>
    </source>
</reference>
<organism evidence="7 10">
    <name type="scientific">Methylopila capsulata</name>
    <dbReference type="NCBI Taxonomy" id="61654"/>
    <lineage>
        <taxon>Bacteria</taxon>
        <taxon>Pseudomonadati</taxon>
        <taxon>Pseudomonadota</taxon>
        <taxon>Alphaproteobacteria</taxon>
        <taxon>Hyphomicrobiales</taxon>
        <taxon>Methylopilaceae</taxon>
        <taxon>Methylopila</taxon>
    </lineage>
</organism>
<dbReference type="EMBL" id="BSFF01000001">
    <property type="protein sequence ID" value="GLK54857.1"/>
    <property type="molecule type" value="Genomic_DNA"/>
</dbReference>
<dbReference type="GO" id="GO:0003841">
    <property type="term" value="F:1-acylglycerol-3-phosphate O-acyltransferase activity"/>
    <property type="evidence" value="ECO:0007669"/>
    <property type="project" value="UniProtKB-EC"/>
</dbReference>
<evidence type="ECO:0000256" key="4">
    <source>
        <dbReference type="SAM" id="MobiDB-lite"/>
    </source>
</evidence>
<evidence type="ECO:0000256" key="3">
    <source>
        <dbReference type="ARBA" id="ARBA00023315"/>
    </source>
</evidence>
<sequence>MFWRSIGFTVAFALQTVAIAAASLPIVLFLPRRHVLAVAKFWCRRSVALTRGILGIEVEIRGHEHIPTGAAIVAAKHQSELETFAMVPAIRDPLFVLKRELTWIPFFGWFLMRLRMIAINRSAGSDALAQILAQAKIVAAEDRQIIIFPEGTRRPIGAPPRYKHGVSHLYRELDLPVTPVAMDTGAFWPRSTWRRRPGRTVIEFLEPIPPGLDRATFERMLQERIEGRSAALAAESLGVEPSSPVDSGGNPLGAQIID</sequence>
<evidence type="ECO:0000256" key="5">
    <source>
        <dbReference type="SAM" id="Phobius"/>
    </source>
</evidence>
<dbReference type="EMBL" id="JAFBCY010000002">
    <property type="protein sequence ID" value="MBM7851793.1"/>
    <property type="molecule type" value="Genomic_DNA"/>
</dbReference>
<keyword evidence="5" id="KW-0472">Membrane</keyword>
<evidence type="ECO:0000256" key="1">
    <source>
        <dbReference type="ARBA" id="ARBA00005189"/>
    </source>
</evidence>
<dbReference type="CDD" id="cd07989">
    <property type="entry name" value="LPLAT_AGPAT-like"/>
    <property type="match status" value="1"/>
</dbReference>
<evidence type="ECO:0000313" key="10">
    <source>
        <dbReference type="Proteomes" id="UP001143400"/>
    </source>
</evidence>
<evidence type="ECO:0000259" key="6">
    <source>
        <dbReference type="SMART" id="SM00563"/>
    </source>
</evidence>
<dbReference type="InterPro" id="IPR002123">
    <property type="entry name" value="Plipid/glycerol_acylTrfase"/>
</dbReference>
<evidence type="ECO:0000313" key="7">
    <source>
        <dbReference type="EMBL" id="GLK54857.1"/>
    </source>
</evidence>
<dbReference type="PANTHER" id="PTHR10434:SF40">
    <property type="entry name" value="1-ACYL-SN-GLYCEROL-3-PHOSPHATE ACYLTRANSFERASE"/>
    <property type="match status" value="1"/>
</dbReference>
<dbReference type="GO" id="GO:0006654">
    <property type="term" value="P:phosphatidic acid biosynthetic process"/>
    <property type="evidence" value="ECO:0007669"/>
    <property type="project" value="TreeGrafter"/>
</dbReference>
<dbReference type="Pfam" id="PF01553">
    <property type="entry name" value="Acyltransferase"/>
    <property type="match status" value="1"/>
</dbReference>
<keyword evidence="5" id="KW-1133">Transmembrane helix</keyword>
<gene>
    <name evidence="7" type="ORF">GCM10008170_08760</name>
    <name evidence="8" type="ORF">JOD31_002018</name>
</gene>
<name>A0A9W6IQW0_9HYPH</name>
<comment type="caution">
    <text evidence="7">The sequence shown here is derived from an EMBL/GenBank/DDBJ whole genome shotgun (WGS) entry which is preliminary data.</text>
</comment>
<dbReference type="AlphaFoldDB" id="A0A9W6IQW0"/>
<dbReference type="SUPFAM" id="SSF69593">
    <property type="entry name" value="Glycerol-3-phosphate (1)-acyltransferase"/>
    <property type="match status" value="1"/>
</dbReference>
<protein>
    <submittedName>
        <fullName evidence="7">1-acyl-sn-glycerol-3-phosphate acyltransferase</fullName>
        <ecNumber evidence="8">2.3.1.51</ecNumber>
    </submittedName>
</protein>
<reference evidence="7" key="3">
    <citation type="submission" date="2023-01" db="EMBL/GenBank/DDBJ databases">
        <authorList>
            <person name="Sun Q."/>
            <person name="Evtushenko L."/>
        </authorList>
    </citation>
    <scope>NUCLEOTIDE SEQUENCE</scope>
    <source>
        <strain evidence="7">VKM B-1606</strain>
    </source>
</reference>
<feature type="transmembrane region" description="Helical" evidence="5">
    <location>
        <begin position="6"/>
        <end position="30"/>
    </location>
</feature>
<comment type="pathway">
    <text evidence="1">Lipid metabolism.</text>
</comment>
<feature type="region of interest" description="Disordered" evidence="4">
    <location>
        <begin position="236"/>
        <end position="258"/>
    </location>
</feature>
<dbReference type="RefSeq" id="WP_271206124.1">
    <property type="nucleotide sequence ID" value="NZ_BSFF01000001.1"/>
</dbReference>
<keyword evidence="9" id="KW-1185">Reference proteome</keyword>
<dbReference type="EC" id="2.3.1.51" evidence="8"/>